<keyword evidence="1" id="KW-0472">Membrane</keyword>
<dbReference type="EMBL" id="FRAF01000003">
    <property type="protein sequence ID" value="SHJ77582.1"/>
    <property type="molecule type" value="Genomic_DNA"/>
</dbReference>
<protein>
    <recommendedName>
        <fullName evidence="4">Glycosyl transferase family 2</fullName>
    </recommendedName>
</protein>
<dbReference type="OrthoDB" id="1729808at2"/>
<evidence type="ECO:0000313" key="2">
    <source>
        <dbReference type="EMBL" id="SHJ77582.1"/>
    </source>
</evidence>
<dbReference type="AlphaFoldDB" id="A0A1M6M287"/>
<keyword evidence="1" id="KW-1133">Transmembrane helix</keyword>
<evidence type="ECO:0008006" key="4">
    <source>
        <dbReference type="Google" id="ProtNLM"/>
    </source>
</evidence>
<organism evidence="2 3">
    <name type="scientific">Alicyclobacillus tolerans</name>
    <dbReference type="NCBI Taxonomy" id="90970"/>
    <lineage>
        <taxon>Bacteria</taxon>
        <taxon>Bacillati</taxon>
        <taxon>Bacillota</taxon>
        <taxon>Bacilli</taxon>
        <taxon>Bacillales</taxon>
        <taxon>Alicyclobacillaceae</taxon>
        <taxon>Alicyclobacillus</taxon>
    </lineage>
</organism>
<name>A0A1M6M287_9BACL</name>
<accession>A0A1M6M287</accession>
<dbReference type="Proteomes" id="UP000184016">
    <property type="component" value="Unassembled WGS sequence"/>
</dbReference>
<gene>
    <name evidence="2" type="ORF">SAMN05443507_103151</name>
</gene>
<keyword evidence="3" id="KW-1185">Reference proteome</keyword>
<evidence type="ECO:0000313" key="3">
    <source>
        <dbReference type="Proteomes" id="UP000184016"/>
    </source>
</evidence>
<dbReference type="STRING" id="1830138.SAMN05443507_103151"/>
<dbReference type="RefSeq" id="WP_072873055.1">
    <property type="nucleotide sequence ID" value="NZ_FRAF01000003.1"/>
</dbReference>
<feature type="transmembrane region" description="Helical" evidence="1">
    <location>
        <begin position="6"/>
        <end position="26"/>
    </location>
</feature>
<reference evidence="3" key="1">
    <citation type="submission" date="2016-11" db="EMBL/GenBank/DDBJ databases">
        <authorList>
            <person name="Varghese N."/>
            <person name="Submissions S."/>
        </authorList>
    </citation>
    <scope>NUCLEOTIDE SEQUENCE [LARGE SCALE GENOMIC DNA]</scope>
    <source>
        <strain evidence="3">USBA-503</strain>
    </source>
</reference>
<keyword evidence="1" id="KW-0812">Transmembrane</keyword>
<sequence length="145" mass="17043">MLVTLLVLLAALYGFLAFLTQIVHLWRKRRHPQLPMMYILLMKDASESVEGIIRQIIRRSDTLKSEPTIVIMDFQSHDDTSAIVQLLQSHWSEVYYHPVQSEDDFLQILRDYYLSSHHVAWLFDLRTPSARQLSLQTISMIPMMQ</sequence>
<evidence type="ECO:0000256" key="1">
    <source>
        <dbReference type="SAM" id="Phobius"/>
    </source>
</evidence>
<proteinExistence type="predicted"/>